<dbReference type="Pfam" id="PF00931">
    <property type="entry name" value="NB-ARC"/>
    <property type="match status" value="1"/>
</dbReference>
<dbReference type="PROSITE" id="PS50104">
    <property type="entry name" value="TIR"/>
    <property type="match status" value="1"/>
</dbReference>
<proteinExistence type="predicted"/>
<dbReference type="InterPro" id="IPR000157">
    <property type="entry name" value="TIR_dom"/>
</dbReference>
<protein>
    <recommendedName>
        <fullName evidence="1">ADP-ribosyl cyclase/cyclic ADP-ribose hydrolase</fullName>
        <ecNumber evidence="1">3.2.2.6</ecNumber>
    </recommendedName>
</protein>
<evidence type="ECO:0000256" key="2">
    <source>
        <dbReference type="ARBA" id="ARBA00022614"/>
    </source>
</evidence>
<dbReference type="InterPro" id="IPR042197">
    <property type="entry name" value="Apaf_helical"/>
</dbReference>
<dbReference type="Pfam" id="PF01582">
    <property type="entry name" value="TIR"/>
    <property type="match status" value="1"/>
</dbReference>
<evidence type="ECO:0000256" key="8">
    <source>
        <dbReference type="SAM" id="MobiDB-lite"/>
    </source>
</evidence>
<dbReference type="Gene3D" id="1.10.8.430">
    <property type="entry name" value="Helical domain of apoptotic protease-activating factors"/>
    <property type="match status" value="1"/>
</dbReference>
<dbReference type="GO" id="GO:0043531">
    <property type="term" value="F:ADP binding"/>
    <property type="evidence" value="ECO:0007669"/>
    <property type="project" value="InterPro"/>
</dbReference>
<dbReference type="InterPro" id="IPR045344">
    <property type="entry name" value="C-JID"/>
</dbReference>
<dbReference type="SUPFAM" id="SSF52058">
    <property type="entry name" value="L domain-like"/>
    <property type="match status" value="1"/>
</dbReference>
<organism evidence="10 11">
    <name type="scientific">Linum tenue</name>
    <dbReference type="NCBI Taxonomy" id="586396"/>
    <lineage>
        <taxon>Eukaryota</taxon>
        <taxon>Viridiplantae</taxon>
        <taxon>Streptophyta</taxon>
        <taxon>Embryophyta</taxon>
        <taxon>Tracheophyta</taxon>
        <taxon>Spermatophyta</taxon>
        <taxon>Magnoliopsida</taxon>
        <taxon>eudicotyledons</taxon>
        <taxon>Gunneridae</taxon>
        <taxon>Pentapetalae</taxon>
        <taxon>rosids</taxon>
        <taxon>fabids</taxon>
        <taxon>Malpighiales</taxon>
        <taxon>Linaceae</taxon>
        <taxon>Linum</taxon>
    </lineage>
</organism>
<dbReference type="InterPro" id="IPR035897">
    <property type="entry name" value="Toll_tir_struct_dom_sf"/>
</dbReference>
<dbReference type="SUPFAM" id="SSF52200">
    <property type="entry name" value="Toll/Interleukin receptor TIR domain"/>
    <property type="match status" value="1"/>
</dbReference>
<dbReference type="Proteomes" id="UP001154282">
    <property type="component" value="Unassembled WGS sequence"/>
</dbReference>
<evidence type="ECO:0000313" key="11">
    <source>
        <dbReference type="Proteomes" id="UP001154282"/>
    </source>
</evidence>
<dbReference type="FunFam" id="3.40.50.10140:FF:000007">
    <property type="entry name" value="Disease resistance protein (TIR-NBS-LRR class)"/>
    <property type="match status" value="1"/>
</dbReference>
<dbReference type="GO" id="GO:0006952">
    <property type="term" value="P:defense response"/>
    <property type="evidence" value="ECO:0007669"/>
    <property type="project" value="UniProtKB-KW"/>
</dbReference>
<dbReference type="InterPro" id="IPR027417">
    <property type="entry name" value="P-loop_NTPase"/>
</dbReference>
<dbReference type="Pfam" id="PF20160">
    <property type="entry name" value="C-JID"/>
    <property type="match status" value="1"/>
</dbReference>
<evidence type="ECO:0000313" key="10">
    <source>
        <dbReference type="EMBL" id="CAI0556268.1"/>
    </source>
</evidence>
<dbReference type="PANTHER" id="PTHR11017:SF559">
    <property type="entry name" value="DISEASE RESISTANCE PROTEIN CHL1"/>
    <property type="match status" value="1"/>
</dbReference>
<comment type="caution">
    <text evidence="10">The sequence shown here is derived from an EMBL/GenBank/DDBJ whole genome shotgun (WGS) entry which is preliminary data.</text>
</comment>
<dbReference type="SUPFAM" id="SSF52540">
    <property type="entry name" value="P-loop containing nucleoside triphosphate hydrolases"/>
    <property type="match status" value="1"/>
</dbReference>
<evidence type="ECO:0000256" key="7">
    <source>
        <dbReference type="ARBA" id="ARBA00047304"/>
    </source>
</evidence>
<evidence type="ECO:0000256" key="3">
    <source>
        <dbReference type="ARBA" id="ARBA00022737"/>
    </source>
</evidence>
<dbReference type="Pfam" id="PF00560">
    <property type="entry name" value="LRR_1"/>
    <property type="match status" value="1"/>
</dbReference>
<dbReference type="Gene3D" id="3.40.50.10140">
    <property type="entry name" value="Toll/interleukin-1 receptor homology (TIR) domain"/>
    <property type="match status" value="1"/>
</dbReference>
<dbReference type="SMART" id="SM00369">
    <property type="entry name" value="LRR_TYP"/>
    <property type="match status" value="2"/>
</dbReference>
<dbReference type="InterPro" id="IPR032675">
    <property type="entry name" value="LRR_dom_sf"/>
</dbReference>
<dbReference type="InterPro" id="IPR002182">
    <property type="entry name" value="NB-ARC"/>
</dbReference>
<name>A0AAV0RF89_9ROSI</name>
<dbReference type="InterPro" id="IPR001611">
    <property type="entry name" value="Leu-rich_rpt"/>
</dbReference>
<keyword evidence="4" id="KW-0378">Hydrolase</keyword>
<dbReference type="EMBL" id="CAMGYJ010000010">
    <property type="protein sequence ID" value="CAI0556268.1"/>
    <property type="molecule type" value="Genomic_DNA"/>
</dbReference>
<dbReference type="Gene3D" id="3.80.10.10">
    <property type="entry name" value="Ribonuclease Inhibitor"/>
    <property type="match status" value="3"/>
</dbReference>
<keyword evidence="2" id="KW-0433">Leucine-rich repeat</keyword>
<dbReference type="Pfam" id="PF23282">
    <property type="entry name" value="WHD_ROQ1"/>
    <property type="match status" value="1"/>
</dbReference>
<dbReference type="EC" id="3.2.2.6" evidence="1"/>
<dbReference type="AlphaFoldDB" id="A0AAV0RF89"/>
<gene>
    <name evidence="10" type="ORF">LITE_LOCUS47908</name>
</gene>
<keyword evidence="6" id="KW-0520">NAD</keyword>
<evidence type="ECO:0000256" key="6">
    <source>
        <dbReference type="ARBA" id="ARBA00023027"/>
    </source>
</evidence>
<sequence length="1055" mass="119408">MASISASGTSSSSLPSPYSPPPPRWTHDVFLSFRGRDTRYSFTGHLHAALVQKGIRAYKDDRDLDRGEAIEPELFKAITESRFSVVVFSKNYASSPWCLDELVKIVQYKAATEHTVLPVFYDVDPSEVAEMEGVYAAAFAQHEVLNPEKVESWRKSVAEVAQLAGWDARNRDESEVIKEIVERLWFKLNHAIPIMSNALVGMDARVDKIVNDLLDEESVEVRFLGICGMGGLGKTTIARVVYDKIRWQFEGCCFLANVRESLEKQGPLPLQQRLLSEILMRRGGELWDADKAISEIKYNMQRKKVLLVLDDVDHLEQLEMLAGDHEWFGPGSRVIITSRDGHLLTAHGVDETYEAKTLNGDEALMLFSWHAFKQDCPFTGYSELSNRAVGYAKGLPLALKVLGSFLYGRNVSAWNSAIERLNKIPNRKIVDVLEISFDALEETEKKIFLDIACFFKGIDKHEAINILDSCSFHAEIGIQVLIDKSLISVSQNRLAMHDLLQLMGREIVRRESPEEPGKRSRIWTYEDASHVLTKNSGGEEVEAIFLDLPQPKDANWNVEAFARMTKLRLLKIRNVKLRKGPAFLSNELRYLDWHGYPAKYLPSSFHPEKLVRLILHHSKIEQLWFGIWAFKDLKVLELRGSRNFTRMPDFTEIPNLESGLPSSISRLNSLRRLDLYNCSKLDTFPDILEIMEGLRELCLDWTNIEILPPSFNKLIGLELLSIKGCGNLKDISSSISGLKSLKTLDIRWCFGPNFRVKQPKSKISKMLIQSTPNAMRQWMQKFRSAPRAMATPLQIVSLPSFSSLCSLRNLILSYCNILEGVVPDDLGCLSSLRYLDLSGNLFSSLPISINQLLMLEELNLDDCWKLQSLPEVPPNVSLGLTIPRPRFDIVFPGVGIPKWFNHYSEGHSVILEVPPNLHLNTKWMGFAACVVFSALPQPLDDQHFLLTCHFIVNGKLGSSWPSISFQRKSGYGDHVWSFFFSVGCLSEWPPDGFDSIELSFEMHSPEINVKECGARLIYRRDAELLYTIKASDLSIWDHSPVEPAATVDSSDLLAI</sequence>
<dbReference type="Gene3D" id="3.40.50.300">
    <property type="entry name" value="P-loop containing nucleotide triphosphate hydrolases"/>
    <property type="match status" value="1"/>
</dbReference>
<dbReference type="InterPro" id="IPR003591">
    <property type="entry name" value="Leu-rich_rpt_typical-subtyp"/>
</dbReference>
<feature type="region of interest" description="Disordered" evidence="8">
    <location>
        <begin position="1"/>
        <end position="22"/>
    </location>
</feature>
<reference evidence="10" key="1">
    <citation type="submission" date="2022-08" db="EMBL/GenBank/DDBJ databases">
        <authorList>
            <person name="Gutierrez-Valencia J."/>
        </authorList>
    </citation>
    <scope>NUCLEOTIDE SEQUENCE</scope>
</reference>
<dbReference type="PROSITE" id="PS51450">
    <property type="entry name" value="LRR"/>
    <property type="match status" value="1"/>
</dbReference>
<keyword evidence="3" id="KW-0677">Repeat</keyword>
<evidence type="ECO:0000256" key="5">
    <source>
        <dbReference type="ARBA" id="ARBA00022821"/>
    </source>
</evidence>
<accession>A0AAV0RF89</accession>
<evidence type="ECO:0000259" key="9">
    <source>
        <dbReference type="PROSITE" id="PS50104"/>
    </source>
</evidence>
<dbReference type="PANTHER" id="PTHR11017">
    <property type="entry name" value="LEUCINE-RICH REPEAT-CONTAINING PROTEIN"/>
    <property type="match status" value="1"/>
</dbReference>
<dbReference type="GO" id="GO:0007165">
    <property type="term" value="P:signal transduction"/>
    <property type="evidence" value="ECO:0007669"/>
    <property type="project" value="InterPro"/>
</dbReference>
<feature type="domain" description="TIR" evidence="9">
    <location>
        <begin position="25"/>
        <end position="188"/>
    </location>
</feature>
<dbReference type="InterPro" id="IPR036390">
    <property type="entry name" value="WH_DNA-bd_sf"/>
</dbReference>
<evidence type="ECO:0000256" key="1">
    <source>
        <dbReference type="ARBA" id="ARBA00011982"/>
    </source>
</evidence>
<feature type="compositionally biased region" description="Low complexity" evidence="8">
    <location>
        <begin position="1"/>
        <end position="16"/>
    </location>
</feature>
<dbReference type="GO" id="GO:0061809">
    <property type="term" value="F:NAD+ nucleosidase activity, cyclic ADP-ribose generating"/>
    <property type="evidence" value="ECO:0007669"/>
    <property type="project" value="UniProtKB-EC"/>
</dbReference>
<comment type="catalytic activity">
    <reaction evidence="7">
        <text>NAD(+) + H2O = ADP-D-ribose + nicotinamide + H(+)</text>
        <dbReference type="Rhea" id="RHEA:16301"/>
        <dbReference type="ChEBI" id="CHEBI:15377"/>
        <dbReference type="ChEBI" id="CHEBI:15378"/>
        <dbReference type="ChEBI" id="CHEBI:17154"/>
        <dbReference type="ChEBI" id="CHEBI:57540"/>
        <dbReference type="ChEBI" id="CHEBI:57967"/>
        <dbReference type="EC" id="3.2.2.6"/>
    </reaction>
    <physiologicalReaction direction="left-to-right" evidence="7">
        <dbReference type="Rhea" id="RHEA:16302"/>
    </physiologicalReaction>
</comment>
<dbReference type="SMART" id="SM00255">
    <property type="entry name" value="TIR"/>
    <property type="match status" value="1"/>
</dbReference>
<dbReference type="InterPro" id="IPR058192">
    <property type="entry name" value="WHD_ROQ1-like"/>
</dbReference>
<dbReference type="PRINTS" id="PR00364">
    <property type="entry name" value="DISEASERSIST"/>
</dbReference>
<dbReference type="SUPFAM" id="SSF46785">
    <property type="entry name" value="Winged helix' DNA-binding domain"/>
    <property type="match status" value="1"/>
</dbReference>
<keyword evidence="5" id="KW-0611">Plant defense</keyword>
<keyword evidence="11" id="KW-1185">Reference proteome</keyword>
<evidence type="ECO:0000256" key="4">
    <source>
        <dbReference type="ARBA" id="ARBA00022801"/>
    </source>
</evidence>
<dbReference type="InterPro" id="IPR044974">
    <property type="entry name" value="Disease_R_plants"/>
</dbReference>